<dbReference type="AlphaFoldDB" id="A0A0A2M838"/>
<gene>
    <name evidence="2" type="ORF">Q765_05615</name>
</gene>
<evidence type="ECO:0000313" key="3">
    <source>
        <dbReference type="Proteomes" id="UP000030152"/>
    </source>
</evidence>
<accession>A0A0A2M838</accession>
<proteinExistence type="predicted"/>
<comment type="caution">
    <text evidence="2">The sequence shown here is derived from an EMBL/GenBank/DDBJ whole genome shotgun (WGS) entry which is preliminary data.</text>
</comment>
<evidence type="ECO:0000256" key="1">
    <source>
        <dbReference type="SAM" id="Phobius"/>
    </source>
</evidence>
<organism evidence="2 3">
    <name type="scientific">Flavobacterium rivuli WB 3.3-2 = DSM 21788</name>
    <dbReference type="NCBI Taxonomy" id="1121895"/>
    <lineage>
        <taxon>Bacteria</taxon>
        <taxon>Pseudomonadati</taxon>
        <taxon>Bacteroidota</taxon>
        <taxon>Flavobacteriia</taxon>
        <taxon>Flavobacteriales</taxon>
        <taxon>Flavobacteriaceae</taxon>
        <taxon>Flavobacterium</taxon>
    </lineage>
</organism>
<keyword evidence="1" id="KW-0812">Transmembrane</keyword>
<dbReference type="Proteomes" id="UP000030152">
    <property type="component" value="Unassembled WGS sequence"/>
</dbReference>
<feature type="transmembrane region" description="Helical" evidence="1">
    <location>
        <begin position="37"/>
        <end position="56"/>
    </location>
</feature>
<keyword evidence="3" id="KW-1185">Reference proteome</keyword>
<keyword evidence="1" id="KW-0472">Membrane</keyword>
<dbReference type="EMBL" id="JRLX01000004">
    <property type="protein sequence ID" value="KGO87608.1"/>
    <property type="molecule type" value="Genomic_DNA"/>
</dbReference>
<evidence type="ECO:0000313" key="2">
    <source>
        <dbReference type="EMBL" id="KGO87608.1"/>
    </source>
</evidence>
<keyword evidence="1" id="KW-1133">Transmembrane helix</keyword>
<reference evidence="2 3" key="1">
    <citation type="submission" date="2013-09" db="EMBL/GenBank/DDBJ databases">
        <authorList>
            <person name="Zeng Z."/>
            <person name="Chen C."/>
        </authorList>
    </citation>
    <scope>NUCLEOTIDE SEQUENCE [LARGE SCALE GENOMIC DNA]</scope>
    <source>
        <strain evidence="2 3">WB 3.3-2</strain>
    </source>
</reference>
<name>A0A0A2M838_9FLAO</name>
<protein>
    <submittedName>
        <fullName evidence="2">Uncharacterized protein</fullName>
    </submittedName>
</protein>
<sequence length="86" mass="9726">MHALVYCMLNTGYALKAQKKPNPRGFGFNLVKRDLKAYYFLTLIGISFFWFFLTCIKPTAMNAKNTGYSVINTVCTGRFKISANAI</sequence>